<dbReference type="GO" id="GO:0042597">
    <property type="term" value="C:periplasmic space"/>
    <property type="evidence" value="ECO:0007669"/>
    <property type="project" value="UniProtKB-SubCell"/>
</dbReference>
<dbReference type="OrthoDB" id="9759695at2"/>
<dbReference type="RefSeq" id="WP_062915413.1">
    <property type="nucleotide sequence ID" value="NZ_CP013347.1"/>
</dbReference>
<accession>A0A9Q6RY51</accession>
<protein>
    <recommendedName>
        <fullName evidence="4">Cytochrome oxidase subunit II copper A binding domain-containing protein</fullName>
    </recommendedName>
</protein>
<evidence type="ECO:0000256" key="3">
    <source>
        <dbReference type="ARBA" id="ARBA00023008"/>
    </source>
</evidence>
<dbReference type="GO" id="GO:0004129">
    <property type="term" value="F:cytochrome-c oxidase activity"/>
    <property type="evidence" value="ECO:0007669"/>
    <property type="project" value="InterPro"/>
</dbReference>
<evidence type="ECO:0000259" key="4">
    <source>
        <dbReference type="PROSITE" id="PS50857"/>
    </source>
</evidence>
<dbReference type="GO" id="GO:0005507">
    <property type="term" value="F:copper ion binding"/>
    <property type="evidence" value="ECO:0007669"/>
    <property type="project" value="InterPro"/>
</dbReference>
<dbReference type="InterPro" id="IPR051403">
    <property type="entry name" value="NosZ/Cyto_c_oxidase_sub2"/>
</dbReference>
<dbReference type="Gene3D" id="2.60.40.420">
    <property type="entry name" value="Cupredoxins - blue copper proteins"/>
    <property type="match status" value="1"/>
</dbReference>
<dbReference type="AlphaFoldDB" id="A0A9Q6RY51"/>
<dbReference type="PANTHER" id="PTHR42838">
    <property type="entry name" value="CYTOCHROME C OXIDASE SUBUNIT II"/>
    <property type="match status" value="1"/>
</dbReference>
<gene>
    <name evidence="5" type="ORF">A9O66_00430</name>
</gene>
<name>A0A9Q6RY51_9BURK</name>
<evidence type="ECO:0000313" key="5">
    <source>
        <dbReference type="EMBL" id="QLB60999.1"/>
    </source>
</evidence>
<dbReference type="PANTHER" id="PTHR42838:SF2">
    <property type="entry name" value="NITROUS-OXIDE REDUCTASE"/>
    <property type="match status" value="1"/>
</dbReference>
<dbReference type="EMBL" id="CP015958">
    <property type="protein sequence ID" value="QLB60999.1"/>
    <property type="molecule type" value="Genomic_DNA"/>
</dbReference>
<comment type="subcellular location">
    <subcellularLocation>
        <location evidence="1">Periplasm</location>
    </subcellularLocation>
</comment>
<dbReference type="SUPFAM" id="SSF49503">
    <property type="entry name" value="Cupredoxins"/>
    <property type="match status" value="1"/>
</dbReference>
<dbReference type="Pfam" id="PF13473">
    <property type="entry name" value="Cupredoxin_1"/>
    <property type="match status" value="1"/>
</dbReference>
<dbReference type="PROSITE" id="PS50857">
    <property type="entry name" value="COX2_CUA"/>
    <property type="match status" value="1"/>
</dbReference>
<dbReference type="InterPro" id="IPR002429">
    <property type="entry name" value="CcO_II-like_C"/>
</dbReference>
<dbReference type="Proteomes" id="UP000509548">
    <property type="component" value="Chromosome 1"/>
</dbReference>
<keyword evidence="2" id="KW-0479">Metal-binding</keyword>
<evidence type="ECO:0000256" key="2">
    <source>
        <dbReference type="ARBA" id="ARBA00022723"/>
    </source>
</evidence>
<dbReference type="InterPro" id="IPR008972">
    <property type="entry name" value="Cupredoxin"/>
</dbReference>
<proteinExistence type="predicted"/>
<dbReference type="GO" id="GO:0016020">
    <property type="term" value="C:membrane"/>
    <property type="evidence" value="ECO:0007669"/>
    <property type="project" value="InterPro"/>
</dbReference>
<feature type="domain" description="Cytochrome oxidase subunit II copper A binding" evidence="4">
    <location>
        <begin position="1"/>
        <end position="125"/>
    </location>
</feature>
<keyword evidence="3" id="KW-0186">Copper</keyword>
<dbReference type="InterPro" id="IPR028096">
    <property type="entry name" value="EfeO_Cupredoxin"/>
</dbReference>
<evidence type="ECO:0000256" key="1">
    <source>
        <dbReference type="ARBA" id="ARBA00004418"/>
    </source>
</evidence>
<organism evidence="5 6">
    <name type="scientific">Paraburkholderia caribensis</name>
    <dbReference type="NCBI Taxonomy" id="75105"/>
    <lineage>
        <taxon>Bacteria</taxon>
        <taxon>Pseudomonadati</taxon>
        <taxon>Pseudomonadota</taxon>
        <taxon>Betaproteobacteria</taxon>
        <taxon>Burkholderiales</taxon>
        <taxon>Burkholderiaceae</taxon>
        <taxon>Paraburkholderia</taxon>
    </lineage>
</organism>
<evidence type="ECO:0000313" key="6">
    <source>
        <dbReference type="Proteomes" id="UP000509548"/>
    </source>
</evidence>
<reference evidence="5 6" key="1">
    <citation type="journal article" date="2014" name="Genome Announc.">
        <title>Draft Genome Sequence of the Haloacid-Degrading Burkholderia caribensis Strain MBA4.</title>
        <authorList>
            <person name="Pan Y."/>
            <person name="Kong K.F."/>
            <person name="Tsang J.S."/>
        </authorList>
    </citation>
    <scope>NUCLEOTIDE SEQUENCE [LARGE SCALE GENOMIC DNA]</scope>
    <source>
        <strain evidence="5 6">852011</strain>
    </source>
</reference>
<sequence>MQTFAVDSKRRRLFTLAAMGAVLTVAGHFDVRAAEPRVIKVSARKFVFTPNQIKLAPHENVVFELTAVDTVMGFAIPQYNVRVDVPPGAVVRLPAQAGPAGTVDFLCDIFCGSGHETMNGTIVVG</sequence>